<dbReference type="InterPro" id="IPR050107">
    <property type="entry name" value="ABC_carbohydrate_import_ATPase"/>
</dbReference>
<sequence length="76" mass="8394">MAAGGRVRLALQVKAFSWRQPVETLSGGNQQKVVIGKWLATHPEVIILDEPTKALISAQKPPCISLCPSWSARDWR</sequence>
<evidence type="ECO:0000256" key="2">
    <source>
        <dbReference type="ARBA" id="ARBA00022475"/>
    </source>
</evidence>
<proteinExistence type="predicted"/>
<dbReference type="PANTHER" id="PTHR43790">
    <property type="entry name" value="CARBOHYDRATE TRANSPORT ATP-BINDING PROTEIN MG119-RELATED"/>
    <property type="match status" value="1"/>
</dbReference>
<dbReference type="SUPFAM" id="SSF52540">
    <property type="entry name" value="P-loop containing nucleoside triphosphate hydrolases"/>
    <property type="match status" value="1"/>
</dbReference>
<organism evidence="8 9">
    <name type="scientific">Klebsiella variicola</name>
    <dbReference type="NCBI Taxonomy" id="244366"/>
    <lineage>
        <taxon>Bacteria</taxon>
        <taxon>Pseudomonadati</taxon>
        <taxon>Pseudomonadota</taxon>
        <taxon>Gammaproteobacteria</taxon>
        <taxon>Enterobacterales</taxon>
        <taxon>Enterobacteriaceae</taxon>
        <taxon>Klebsiella/Raoultella group</taxon>
        <taxon>Klebsiella</taxon>
        <taxon>Klebsiella pneumoniae complex</taxon>
    </lineage>
</organism>
<evidence type="ECO:0000313" key="9">
    <source>
        <dbReference type="Proteomes" id="UP000254545"/>
    </source>
</evidence>
<evidence type="ECO:0000256" key="4">
    <source>
        <dbReference type="ARBA" id="ARBA00022840"/>
    </source>
</evidence>
<evidence type="ECO:0000256" key="5">
    <source>
        <dbReference type="ARBA" id="ARBA00022967"/>
    </source>
</evidence>
<dbReference type="Proteomes" id="UP000254545">
    <property type="component" value="Unassembled WGS sequence"/>
</dbReference>
<evidence type="ECO:0000256" key="3">
    <source>
        <dbReference type="ARBA" id="ARBA00022741"/>
    </source>
</evidence>
<dbReference type="EC" id="3.6.3.17" evidence="8"/>
<gene>
    <name evidence="8" type="primary">mglA_1</name>
    <name evidence="8" type="ORF">NCTC9177_01150</name>
</gene>
<keyword evidence="1" id="KW-0813">Transport</keyword>
<keyword evidence="6" id="KW-0472">Membrane</keyword>
<comment type="caution">
    <text evidence="8">The sequence shown here is derived from an EMBL/GenBank/DDBJ whole genome shotgun (WGS) entry which is preliminary data.</text>
</comment>
<feature type="domain" description="ABC transporter" evidence="7">
    <location>
        <begin position="18"/>
        <end position="52"/>
    </location>
</feature>
<keyword evidence="3" id="KW-0547">Nucleotide-binding</keyword>
<keyword evidence="8" id="KW-0378">Hydrolase</keyword>
<evidence type="ECO:0000313" key="8">
    <source>
        <dbReference type="EMBL" id="STS87361.1"/>
    </source>
</evidence>
<keyword evidence="4" id="KW-0067">ATP-binding</keyword>
<keyword evidence="2" id="KW-1003">Cell membrane</keyword>
<keyword evidence="5" id="KW-1278">Translocase</keyword>
<dbReference type="EMBL" id="UGKR01000003">
    <property type="protein sequence ID" value="STS87361.1"/>
    <property type="molecule type" value="Genomic_DNA"/>
</dbReference>
<dbReference type="GO" id="GO:0005524">
    <property type="term" value="F:ATP binding"/>
    <property type="evidence" value="ECO:0007669"/>
    <property type="project" value="UniProtKB-KW"/>
</dbReference>
<evidence type="ECO:0000256" key="6">
    <source>
        <dbReference type="ARBA" id="ARBA00023136"/>
    </source>
</evidence>
<dbReference type="Pfam" id="PF00005">
    <property type="entry name" value="ABC_tran"/>
    <property type="match status" value="1"/>
</dbReference>
<evidence type="ECO:0000256" key="1">
    <source>
        <dbReference type="ARBA" id="ARBA00022448"/>
    </source>
</evidence>
<dbReference type="InterPro" id="IPR003439">
    <property type="entry name" value="ABC_transporter-like_ATP-bd"/>
</dbReference>
<dbReference type="AlphaFoldDB" id="A0A7H4MAL1"/>
<reference evidence="8 9" key="1">
    <citation type="submission" date="2018-06" db="EMBL/GenBank/DDBJ databases">
        <authorList>
            <consortium name="Pathogen Informatics"/>
            <person name="Doyle S."/>
        </authorList>
    </citation>
    <scope>NUCLEOTIDE SEQUENCE [LARGE SCALE GENOMIC DNA]</scope>
    <source>
        <strain evidence="8 9">NCTC9177</strain>
    </source>
</reference>
<protein>
    <submittedName>
        <fullName evidence="8">L-rhamnose ABC transporter</fullName>
        <ecNumber evidence="8">3.6.3.17</ecNumber>
    </submittedName>
</protein>
<dbReference type="Gene3D" id="3.40.50.300">
    <property type="entry name" value="P-loop containing nucleotide triphosphate hydrolases"/>
    <property type="match status" value="1"/>
</dbReference>
<accession>A0A7H4MAL1</accession>
<name>A0A7H4MAL1_KLEVA</name>
<dbReference type="PANTHER" id="PTHR43790:SF3">
    <property type="entry name" value="D-ALLOSE IMPORT ATP-BINDING PROTEIN ALSA-RELATED"/>
    <property type="match status" value="1"/>
</dbReference>
<dbReference type="GO" id="GO:0016887">
    <property type="term" value="F:ATP hydrolysis activity"/>
    <property type="evidence" value="ECO:0007669"/>
    <property type="project" value="InterPro"/>
</dbReference>
<dbReference type="InterPro" id="IPR027417">
    <property type="entry name" value="P-loop_NTPase"/>
</dbReference>
<evidence type="ECO:0000259" key="7">
    <source>
        <dbReference type="Pfam" id="PF00005"/>
    </source>
</evidence>